<feature type="region of interest" description="Disordered" evidence="2">
    <location>
        <begin position="95"/>
        <end position="140"/>
    </location>
</feature>
<name>A0AAD5SPK6_9FUNG</name>
<dbReference type="SUPFAM" id="SSF47923">
    <property type="entry name" value="Ypt/Rab-GAP domain of gyp1p"/>
    <property type="match status" value="2"/>
</dbReference>
<dbReference type="PROSITE" id="PS50086">
    <property type="entry name" value="TBC_RABGAP"/>
    <property type="match status" value="1"/>
</dbReference>
<evidence type="ECO:0000256" key="1">
    <source>
        <dbReference type="ARBA" id="ARBA00022468"/>
    </source>
</evidence>
<organism evidence="4 5">
    <name type="scientific">Physocladia obscura</name>
    <dbReference type="NCBI Taxonomy" id="109957"/>
    <lineage>
        <taxon>Eukaryota</taxon>
        <taxon>Fungi</taxon>
        <taxon>Fungi incertae sedis</taxon>
        <taxon>Chytridiomycota</taxon>
        <taxon>Chytridiomycota incertae sedis</taxon>
        <taxon>Chytridiomycetes</taxon>
        <taxon>Chytridiales</taxon>
        <taxon>Chytriomycetaceae</taxon>
        <taxon>Physocladia</taxon>
    </lineage>
</organism>
<dbReference type="EMBL" id="JADGJH010004912">
    <property type="protein sequence ID" value="KAJ3083116.1"/>
    <property type="molecule type" value="Genomic_DNA"/>
</dbReference>
<dbReference type="FunFam" id="1.10.8.270:FF:000001">
    <property type="entry name" value="TBC1 domain family member 1"/>
    <property type="match status" value="1"/>
</dbReference>
<sequence>MESHNGITAIARHAAITTTAPITTAIKAANAPRRISSLAASVAAGKLDGERFNSTANFSPSIRSLPVTNIASDDFSVLKRINEINAELAATNLESDRSFPPNLGSETTLASTESIAQHHASATARQSEKEIQRQQPVSDNDRQQITFFESVLSDPDAADFAKIKFAPLVKARIRSGSGIPATLRRRIWLWLAGANIRTHAKPVPNFTPNSRFDKIIRQDLGRTFPEHPLFKVENGAGQKSLYNVLTAYANYDDDCGYCQGLSFLIAPLLMQDGMTETEAFAIFVRLMEESGGSSAVDPRRFALRSLFISDMPGLHLILHQHTELLRIYLPALDQSLSVLGITPTMYASQWFLTLFTYSFPLDLVFRIYDLILSEGAVSTLLKFSFAILRRNEPILLATAAQDNGFEECLNILRGENVLKVYMGNIAVLIEDALILDSVISDSNLETFSA</sequence>
<dbReference type="Pfam" id="PF00566">
    <property type="entry name" value="RabGAP-TBC"/>
    <property type="match status" value="1"/>
</dbReference>
<keyword evidence="5" id="KW-1185">Reference proteome</keyword>
<protein>
    <recommendedName>
        <fullName evidence="3">Rab-GAP TBC domain-containing protein</fullName>
    </recommendedName>
</protein>
<feature type="compositionally biased region" description="Polar residues" evidence="2">
    <location>
        <begin position="104"/>
        <end position="115"/>
    </location>
</feature>
<dbReference type="PANTHER" id="PTHR47219">
    <property type="entry name" value="RAB GTPASE-ACTIVATING PROTEIN 1-LIKE"/>
    <property type="match status" value="1"/>
</dbReference>
<evidence type="ECO:0000256" key="2">
    <source>
        <dbReference type="SAM" id="MobiDB-lite"/>
    </source>
</evidence>
<dbReference type="Gene3D" id="1.10.8.270">
    <property type="entry name" value="putative rabgap domain of human tbc1 domain family member 14 like domains"/>
    <property type="match status" value="1"/>
</dbReference>
<keyword evidence="1" id="KW-0343">GTPase activation</keyword>
<comment type="caution">
    <text evidence="4">The sequence shown here is derived from an EMBL/GenBank/DDBJ whole genome shotgun (WGS) entry which is preliminary data.</text>
</comment>
<dbReference type="PANTHER" id="PTHR47219:SF9">
    <property type="entry name" value="GTPASE ACTIVATING PROTEIN AND CENTROSOME-ASSOCIATED, ISOFORM B"/>
    <property type="match status" value="1"/>
</dbReference>
<dbReference type="AlphaFoldDB" id="A0AAD5SPK6"/>
<dbReference type="InterPro" id="IPR050302">
    <property type="entry name" value="Rab_GAP_TBC_domain"/>
</dbReference>
<evidence type="ECO:0000313" key="5">
    <source>
        <dbReference type="Proteomes" id="UP001211907"/>
    </source>
</evidence>
<dbReference type="Proteomes" id="UP001211907">
    <property type="component" value="Unassembled WGS sequence"/>
</dbReference>
<dbReference type="GO" id="GO:0031267">
    <property type="term" value="F:small GTPase binding"/>
    <property type="evidence" value="ECO:0007669"/>
    <property type="project" value="TreeGrafter"/>
</dbReference>
<dbReference type="Gene3D" id="1.10.472.80">
    <property type="entry name" value="Ypt/Rab-GAP domain of gyp1p, domain 3"/>
    <property type="match status" value="1"/>
</dbReference>
<dbReference type="GO" id="GO:0005096">
    <property type="term" value="F:GTPase activator activity"/>
    <property type="evidence" value="ECO:0007669"/>
    <property type="project" value="UniProtKB-KW"/>
</dbReference>
<accession>A0AAD5SPK6</accession>
<dbReference type="InterPro" id="IPR000195">
    <property type="entry name" value="Rab-GAP-TBC_dom"/>
</dbReference>
<dbReference type="InterPro" id="IPR035969">
    <property type="entry name" value="Rab-GAP_TBC_sf"/>
</dbReference>
<dbReference type="SMART" id="SM00164">
    <property type="entry name" value="TBC"/>
    <property type="match status" value="1"/>
</dbReference>
<reference evidence="4" key="1">
    <citation type="submission" date="2020-05" db="EMBL/GenBank/DDBJ databases">
        <title>Phylogenomic resolution of chytrid fungi.</title>
        <authorList>
            <person name="Stajich J.E."/>
            <person name="Amses K."/>
            <person name="Simmons R."/>
            <person name="Seto K."/>
            <person name="Myers J."/>
            <person name="Bonds A."/>
            <person name="Quandt C.A."/>
            <person name="Barry K."/>
            <person name="Liu P."/>
            <person name="Grigoriev I."/>
            <person name="Longcore J.E."/>
            <person name="James T.Y."/>
        </authorList>
    </citation>
    <scope>NUCLEOTIDE SEQUENCE</scope>
    <source>
        <strain evidence="4">JEL0513</strain>
    </source>
</reference>
<proteinExistence type="predicted"/>
<evidence type="ECO:0000259" key="3">
    <source>
        <dbReference type="PROSITE" id="PS50086"/>
    </source>
</evidence>
<gene>
    <name evidence="4" type="ORF">HK100_009525</name>
</gene>
<feature type="domain" description="Rab-GAP TBC" evidence="3">
    <location>
        <begin position="178"/>
        <end position="375"/>
    </location>
</feature>
<evidence type="ECO:0000313" key="4">
    <source>
        <dbReference type="EMBL" id="KAJ3083116.1"/>
    </source>
</evidence>
<feature type="non-terminal residue" evidence="4">
    <location>
        <position position="449"/>
    </location>
</feature>